<reference evidence="1 2" key="1">
    <citation type="submission" date="2017-09" db="EMBL/GenBank/DDBJ databases">
        <authorList>
            <person name="Ehlers B."/>
            <person name="Leendertz F.H."/>
        </authorList>
    </citation>
    <scope>NUCLEOTIDE SEQUENCE [LARGE SCALE GENOMIC DNA]</scope>
    <source>
        <strain evidence="1 2">CGMCC 4.6857</strain>
    </source>
</reference>
<dbReference type="EMBL" id="OBDY01000001">
    <property type="protein sequence ID" value="SNY04112.1"/>
    <property type="molecule type" value="Genomic_DNA"/>
</dbReference>
<proteinExistence type="predicted"/>
<gene>
    <name evidence="1" type="ORF">SAMN05421748_101141</name>
</gene>
<accession>A0A285EYJ3</accession>
<keyword evidence="2" id="KW-1185">Reference proteome</keyword>
<organism evidence="1 2">
    <name type="scientific">Paractinoplanes atraurantiacus</name>
    <dbReference type="NCBI Taxonomy" id="1036182"/>
    <lineage>
        <taxon>Bacteria</taxon>
        <taxon>Bacillati</taxon>
        <taxon>Actinomycetota</taxon>
        <taxon>Actinomycetes</taxon>
        <taxon>Micromonosporales</taxon>
        <taxon>Micromonosporaceae</taxon>
        <taxon>Paractinoplanes</taxon>
    </lineage>
</organism>
<dbReference type="AlphaFoldDB" id="A0A285EYJ3"/>
<name>A0A285EYJ3_9ACTN</name>
<evidence type="ECO:0000313" key="1">
    <source>
        <dbReference type="EMBL" id="SNY04112.1"/>
    </source>
</evidence>
<sequence>MGTGVLAETDAHPPGAAFTNPSNYPLLLGWSNVTYLPSLVPRAWKSSMPKAS</sequence>
<evidence type="ECO:0000313" key="2">
    <source>
        <dbReference type="Proteomes" id="UP000219612"/>
    </source>
</evidence>
<dbReference type="Proteomes" id="UP000219612">
    <property type="component" value="Unassembled WGS sequence"/>
</dbReference>
<protein>
    <submittedName>
        <fullName evidence="1">Uncharacterized protein</fullName>
    </submittedName>
</protein>